<evidence type="ECO:0000256" key="7">
    <source>
        <dbReference type="ARBA" id="ARBA00070925"/>
    </source>
</evidence>
<dbReference type="OrthoDB" id="9776650at2"/>
<proteinExistence type="predicted"/>
<dbReference type="CDD" id="cd09755">
    <property type="entry name" value="Cas2_I-E"/>
    <property type="match status" value="1"/>
</dbReference>
<evidence type="ECO:0000256" key="5">
    <source>
        <dbReference type="ARBA" id="ARBA00022839"/>
    </source>
</evidence>
<keyword evidence="4" id="KW-0540">Nuclease</keyword>
<protein>
    <recommendedName>
        <fullName evidence="7">DNA polymerase III polC-type</fullName>
    </recommendedName>
</protein>
<evidence type="ECO:0000313" key="12">
    <source>
        <dbReference type="Proteomes" id="UP000234239"/>
    </source>
</evidence>
<dbReference type="PANTHER" id="PTHR30231:SF41">
    <property type="entry name" value="DNA POLYMERASE III SUBUNIT EPSILON"/>
    <property type="match status" value="1"/>
</dbReference>
<evidence type="ECO:0000313" key="11">
    <source>
        <dbReference type="Proteomes" id="UP000069912"/>
    </source>
</evidence>
<keyword evidence="5" id="KW-0378">Hydrolase</keyword>
<dbReference type="GO" id="GO:0003887">
    <property type="term" value="F:DNA-directed DNA polymerase activity"/>
    <property type="evidence" value="ECO:0007669"/>
    <property type="project" value="UniProtKB-KW"/>
</dbReference>
<dbReference type="Proteomes" id="UP000234239">
    <property type="component" value="Unassembled WGS sequence"/>
</dbReference>
<dbReference type="InterPro" id="IPR036397">
    <property type="entry name" value="RNaseH_sf"/>
</dbReference>
<reference evidence="11" key="2">
    <citation type="submission" date="2016-01" db="EMBL/GenBank/DDBJ databases">
        <title>Six Aerococcus type strain genome sequencing and assembly using PacBio and Illumina Hiseq.</title>
        <authorList>
            <person name="Carkaci D."/>
            <person name="Dargis R."/>
            <person name="Nielsen X.C."/>
            <person name="Skovgaard O."/>
            <person name="Fuursted K."/>
            <person name="Christensen J.J."/>
        </authorList>
    </citation>
    <scope>NUCLEOTIDE SEQUENCE [LARGE SCALE GENOMIC DNA]</scope>
    <source>
        <strain evidence="11">CCUG43001</strain>
    </source>
</reference>
<dbReference type="GO" id="GO:0045004">
    <property type="term" value="P:DNA replication proofreading"/>
    <property type="evidence" value="ECO:0007669"/>
    <property type="project" value="TreeGrafter"/>
</dbReference>
<dbReference type="InterPro" id="IPR010152">
    <property type="entry name" value="CRISPR-assoc_prot_Cas2_sub"/>
</dbReference>
<dbReference type="SUPFAM" id="SSF53098">
    <property type="entry name" value="Ribonuclease H-like"/>
    <property type="match status" value="1"/>
</dbReference>
<evidence type="ECO:0000313" key="10">
    <source>
        <dbReference type="EMBL" id="PKZ22447.1"/>
    </source>
</evidence>
<keyword evidence="5" id="KW-0269">Exonuclease</keyword>
<dbReference type="GO" id="GO:0008408">
    <property type="term" value="F:3'-5' exonuclease activity"/>
    <property type="evidence" value="ECO:0007669"/>
    <property type="project" value="TreeGrafter"/>
</dbReference>
<evidence type="ECO:0000259" key="8">
    <source>
        <dbReference type="SMART" id="SM00479"/>
    </source>
</evidence>
<dbReference type="EMBL" id="CP014160">
    <property type="protein sequence ID" value="AMB94271.1"/>
    <property type="molecule type" value="Genomic_DNA"/>
</dbReference>
<dbReference type="Gene3D" id="3.30.420.10">
    <property type="entry name" value="Ribonuclease H-like superfamily/Ribonuclease H"/>
    <property type="match status" value="1"/>
</dbReference>
<dbReference type="CDD" id="cd06127">
    <property type="entry name" value="DEDDh"/>
    <property type="match status" value="1"/>
</dbReference>
<sequence length="298" mass="33975">MPFTVITLSKTPASLKGDLTKWMQEISTGVYVGNFNRRIREKLWERVKENVGNGEATISYAAQNEIGYRFESYNTSRQMIELEGIPLVLLPQAEDKGAYIKQRGFSNASKFRKARKFSRPNSINVPSYIILDIETTGLDPKKDQMIEIGALKIDGSEENIFHSLIANKKIPEQIQKLTGISQKDIDEDGKDESQVLAKLLEFIEGQVIVGYNINFDISFINEQLKKMGQENLSNPILDLKTIVKKEKMFLKNFQLQTVLASYGINKKVPHRALEDVRLMAELISKVNKFPVYLKKKAR</sequence>
<dbReference type="Gene3D" id="3.30.70.240">
    <property type="match status" value="1"/>
</dbReference>
<keyword evidence="11" id="KW-1185">Reference proteome</keyword>
<dbReference type="KEGG" id="asan:AWM72_05615"/>
<keyword evidence="2" id="KW-0548">Nucleotidyltransferase</keyword>
<evidence type="ECO:0000256" key="6">
    <source>
        <dbReference type="ARBA" id="ARBA00022932"/>
    </source>
</evidence>
<dbReference type="PANTHER" id="PTHR30231">
    <property type="entry name" value="DNA POLYMERASE III SUBUNIT EPSILON"/>
    <property type="match status" value="1"/>
</dbReference>
<dbReference type="EMBL" id="PKGY01000002">
    <property type="protein sequence ID" value="PKZ22447.1"/>
    <property type="molecule type" value="Genomic_DNA"/>
</dbReference>
<dbReference type="FunFam" id="3.30.420.10:FF:000045">
    <property type="entry name" value="3'-5' exonuclease DinG"/>
    <property type="match status" value="1"/>
</dbReference>
<organism evidence="9 11">
    <name type="scientific">Aerococcus sanguinicola</name>
    <dbReference type="NCBI Taxonomy" id="119206"/>
    <lineage>
        <taxon>Bacteria</taxon>
        <taxon>Bacillati</taxon>
        <taxon>Bacillota</taxon>
        <taxon>Bacilli</taxon>
        <taxon>Lactobacillales</taxon>
        <taxon>Aerococcaceae</taxon>
        <taxon>Aerococcus</taxon>
    </lineage>
</organism>
<dbReference type="Pfam" id="PF00929">
    <property type="entry name" value="RNase_T"/>
    <property type="match status" value="1"/>
</dbReference>
<reference evidence="9 11" key="1">
    <citation type="journal article" date="2016" name="Genome Announc.">
        <title>Complete Genome Sequences of Aerococcus christensenii CCUG 28831T, Aerococcus sanguinicola CCUG 43001T, Aerococcus urinae CCUG 36881T, Aerococcus urinaeequi CCUG 28094T, Aerococcus urinaehominis CCUG 42038 BT, and Aerococcus viridans CCUG 4311T.</title>
        <authorList>
            <person name="Carkaci D."/>
            <person name="Dargis R."/>
            <person name="Nielsen X.C."/>
            <person name="Skovgaard O."/>
            <person name="Fuursted K."/>
            <person name="Christensen J.J."/>
        </authorList>
    </citation>
    <scope>NUCLEOTIDE SEQUENCE [LARGE SCALE GENOMIC DNA]</scope>
    <source>
        <strain evidence="9 11">CCUG43001</strain>
    </source>
</reference>
<dbReference type="InterPro" id="IPR013520">
    <property type="entry name" value="Ribonucl_H"/>
</dbReference>
<gene>
    <name evidence="10" type="primary">cas2e</name>
    <name evidence="9" type="ORF">AWM72_05615</name>
    <name evidence="10" type="ORF">CYJ28_04850</name>
</gene>
<keyword evidence="3" id="KW-0235">DNA replication</keyword>
<evidence type="ECO:0000256" key="4">
    <source>
        <dbReference type="ARBA" id="ARBA00022722"/>
    </source>
</evidence>
<dbReference type="GeneID" id="92903543"/>
<dbReference type="Pfam" id="PF09707">
    <property type="entry name" value="Cas_Cas2CT1978"/>
    <property type="match status" value="1"/>
</dbReference>
<keyword evidence="1" id="KW-0808">Transferase</keyword>
<dbReference type="InterPro" id="IPR006054">
    <property type="entry name" value="DnaQ"/>
</dbReference>
<dbReference type="Proteomes" id="UP000069912">
    <property type="component" value="Chromosome"/>
</dbReference>
<evidence type="ECO:0000313" key="9">
    <source>
        <dbReference type="EMBL" id="AMB94271.1"/>
    </source>
</evidence>
<dbReference type="AlphaFoldDB" id="A0A109RDB4"/>
<evidence type="ECO:0000256" key="1">
    <source>
        <dbReference type="ARBA" id="ARBA00022679"/>
    </source>
</evidence>
<dbReference type="InterPro" id="IPR012337">
    <property type="entry name" value="RNaseH-like_sf"/>
</dbReference>
<name>A0A109RDB4_9LACT</name>
<dbReference type="RefSeq" id="WP_067974566.1">
    <property type="nucleotide sequence ID" value="NZ_CAJHKM010000001.1"/>
</dbReference>
<feature type="domain" description="Exonuclease" evidence="8">
    <location>
        <begin position="127"/>
        <end position="292"/>
    </location>
</feature>
<dbReference type="GO" id="GO:0003677">
    <property type="term" value="F:DNA binding"/>
    <property type="evidence" value="ECO:0007669"/>
    <property type="project" value="InterPro"/>
</dbReference>
<dbReference type="GO" id="GO:0005829">
    <property type="term" value="C:cytosol"/>
    <property type="evidence" value="ECO:0007669"/>
    <property type="project" value="TreeGrafter"/>
</dbReference>
<accession>A0A109RDB4</accession>
<dbReference type="NCBIfam" id="TIGR01873">
    <property type="entry name" value="cas_CT1978"/>
    <property type="match status" value="1"/>
</dbReference>
<evidence type="ECO:0000256" key="3">
    <source>
        <dbReference type="ARBA" id="ARBA00022705"/>
    </source>
</evidence>
<keyword evidence="6" id="KW-0239">DNA-directed DNA polymerase</keyword>
<dbReference type="SMART" id="SM00479">
    <property type="entry name" value="EXOIII"/>
    <property type="match status" value="1"/>
</dbReference>
<reference evidence="10 12" key="3">
    <citation type="submission" date="2017-12" db="EMBL/GenBank/DDBJ databases">
        <title>Phylogenetic diversity of female urinary microbiome.</title>
        <authorList>
            <person name="Thomas-White K."/>
            <person name="Wolfe A.J."/>
        </authorList>
    </citation>
    <scope>NUCLEOTIDE SEQUENCE [LARGE SCALE GENOMIC DNA]</scope>
    <source>
        <strain evidence="10 12">UMB0139</strain>
    </source>
</reference>
<dbReference type="NCBIfam" id="TIGR00573">
    <property type="entry name" value="dnaq"/>
    <property type="match status" value="1"/>
</dbReference>
<evidence type="ECO:0000256" key="2">
    <source>
        <dbReference type="ARBA" id="ARBA00022695"/>
    </source>
</evidence>